<gene>
    <name evidence="2" type="ORF">GM536_12985</name>
</gene>
<protein>
    <submittedName>
        <fullName evidence="2">Rgg/GadR/MutR family transcriptional regulator</fullName>
    </submittedName>
</protein>
<sequence length="115" mass="13283">LDRIGVTLEEFLLICNHYHPSDFNTLIASVKQAAYTEDTQTLLDMVEKEMELFRGTNSHYHKLNAIFIESIVSGIDKNHQLSRQDASYLTNYLFSVENWGYYETLILGNCCRVLS</sequence>
<feature type="non-terminal residue" evidence="2">
    <location>
        <position position="115"/>
    </location>
</feature>
<accession>A0A6I3UZN9</accession>
<dbReference type="InterPro" id="IPR010057">
    <property type="entry name" value="Transcription_activator_Rgg_C"/>
</dbReference>
<dbReference type="AlphaFoldDB" id="A0A6I3UZN9"/>
<proteinExistence type="predicted"/>
<evidence type="ECO:0000313" key="3">
    <source>
        <dbReference type="Proteomes" id="UP000437160"/>
    </source>
</evidence>
<reference evidence="2 3" key="1">
    <citation type="submission" date="2019-11" db="EMBL/GenBank/DDBJ databases">
        <title>Growth characteristics of pneumococcus vary with the chemical composition of the capsule and with environmental conditions.</title>
        <authorList>
            <person name="Tothpal A."/>
            <person name="Desobry K."/>
            <person name="Joshi S."/>
            <person name="Wyllie A.L."/>
            <person name="Weinberger D.M."/>
        </authorList>
    </citation>
    <scope>NUCLEOTIDE SEQUENCE [LARGE SCALE GENOMIC DNA]</scope>
    <source>
        <strain evidence="3">pnumococcus19F</strain>
    </source>
</reference>
<dbReference type="EMBL" id="WNIA01000468">
    <property type="protein sequence ID" value="MTV99927.1"/>
    <property type="molecule type" value="Genomic_DNA"/>
</dbReference>
<comment type="caution">
    <text evidence="2">The sequence shown here is derived from an EMBL/GenBank/DDBJ whole genome shotgun (WGS) entry which is preliminary data.</text>
</comment>
<evidence type="ECO:0000313" key="2">
    <source>
        <dbReference type="EMBL" id="MTV99927.1"/>
    </source>
</evidence>
<dbReference type="Proteomes" id="UP000437160">
    <property type="component" value="Unassembled WGS sequence"/>
</dbReference>
<dbReference type="PANTHER" id="PTHR37038:SF12">
    <property type="entry name" value="TRANSCRIPTIONAL REGULATOR"/>
    <property type="match status" value="1"/>
</dbReference>
<feature type="non-terminal residue" evidence="2">
    <location>
        <position position="1"/>
    </location>
</feature>
<name>A0A6I3UZN9_STREE</name>
<evidence type="ECO:0000259" key="1">
    <source>
        <dbReference type="Pfam" id="PF21259"/>
    </source>
</evidence>
<organism evidence="2 3">
    <name type="scientific">Streptococcus pneumoniae</name>
    <dbReference type="NCBI Taxonomy" id="1313"/>
    <lineage>
        <taxon>Bacteria</taxon>
        <taxon>Bacillati</taxon>
        <taxon>Bacillota</taxon>
        <taxon>Bacilli</taxon>
        <taxon>Lactobacillales</taxon>
        <taxon>Streptococcaceae</taxon>
        <taxon>Streptococcus</taxon>
    </lineage>
</organism>
<dbReference type="PANTHER" id="PTHR37038">
    <property type="entry name" value="TRANSCRIPTIONAL REGULATOR-RELATED"/>
    <property type="match status" value="1"/>
</dbReference>
<dbReference type="InterPro" id="IPR053163">
    <property type="entry name" value="HTH-type_regulator_Rgg"/>
</dbReference>
<dbReference type="Pfam" id="PF21259">
    <property type="entry name" value="Rgg_C"/>
    <property type="match status" value="1"/>
</dbReference>
<feature type="domain" description="HTH-type transcriptional regulator Rgg C-terminal" evidence="1">
    <location>
        <begin position="59"/>
        <end position="115"/>
    </location>
</feature>
<dbReference type="NCBIfam" id="TIGR01716">
    <property type="entry name" value="RGG_Cterm"/>
    <property type="match status" value="1"/>
</dbReference>